<dbReference type="Proteomes" id="UP000694001">
    <property type="component" value="Chromosome"/>
</dbReference>
<dbReference type="KEGG" id="elio:KO353_08505"/>
<dbReference type="PROSITE" id="PS00571">
    <property type="entry name" value="AMIDASES"/>
    <property type="match status" value="1"/>
</dbReference>
<dbReference type="RefSeq" id="WP_218284249.1">
    <property type="nucleotide sequence ID" value="NZ_CP076448.1"/>
</dbReference>
<gene>
    <name evidence="3" type="ORF">KO353_08505</name>
</gene>
<dbReference type="InterPro" id="IPR000120">
    <property type="entry name" value="Amidase"/>
</dbReference>
<protein>
    <submittedName>
        <fullName evidence="3">Amidase</fullName>
        <ecNumber evidence="3">3.5.1.4</ecNumber>
    </submittedName>
</protein>
<dbReference type="InterPro" id="IPR020556">
    <property type="entry name" value="Amidase_CS"/>
</dbReference>
<dbReference type="NCBIfam" id="NF005687">
    <property type="entry name" value="PRK07487.1"/>
    <property type="match status" value="1"/>
</dbReference>
<accession>A0A975U0C8</accession>
<dbReference type="PANTHER" id="PTHR11895">
    <property type="entry name" value="TRANSAMIDASE"/>
    <property type="match status" value="1"/>
</dbReference>
<sequence>MSGLWALSAADQARLIRTRAASAREVVSSVIARHEATHAAINAVVELREEEALAAAADAADAAVRHGEALGPLHGVPVTIKVNIDQAGYATTNGVAAFKDLIATGDSPVVANLRRAGAIPMGRTNTPAFSYRFFTDNALHGRTLNPRNPRLTPGGSSGGASAAVAVGVGAIAHGNDLGGSIRYPAYAVGVVGLRPSFGRVPAFNGTAVEERPITLQMLSVQGPLARTVGDLRLALAAMAAADPRDPWHCPVPLALPEPKRPWRIALATLGASPPVVQALRQAAGWLAEAGCVVEEVALPRFDEAAELWRALIVTESERALRPAIEQLGDDAIKTAYAAWAANVAPLAPDAFAAGLARRTAIWRDWQVFLSAYAAALLPVSLEPPFPQGLDQEGEAAGARILAAQAPLYVINLLGLPGLSVPTAVVHDGIPLGVQLVAARFREDICLSLGEVIEARAGATGVIDPLS</sequence>
<evidence type="ECO:0000256" key="1">
    <source>
        <dbReference type="ARBA" id="ARBA00009199"/>
    </source>
</evidence>
<dbReference type="Pfam" id="PF01425">
    <property type="entry name" value="Amidase"/>
    <property type="match status" value="1"/>
</dbReference>
<keyword evidence="3" id="KW-0378">Hydrolase</keyword>
<evidence type="ECO:0000313" key="4">
    <source>
        <dbReference type="Proteomes" id="UP000694001"/>
    </source>
</evidence>
<feature type="domain" description="Amidase" evidence="2">
    <location>
        <begin position="25"/>
        <end position="446"/>
    </location>
</feature>
<dbReference type="InterPro" id="IPR023631">
    <property type="entry name" value="Amidase_dom"/>
</dbReference>
<comment type="similarity">
    <text evidence="1">Belongs to the amidase family.</text>
</comment>
<proteinExistence type="inferred from homology"/>
<organism evidence="3 4">
    <name type="scientific">Elioraea tepida</name>
    <dbReference type="NCBI Taxonomy" id="2843330"/>
    <lineage>
        <taxon>Bacteria</taxon>
        <taxon>Pseudomonadati</taxon>
        <taxon>Pseudomonadota</taxon>
        <taxon>Alphaproteobacteria</taxon>
        <taxon>Acetobacterales</taxon>
        <taxon>Elioraeaceae</taxon>
        <taxon>Elioraea</taxon>
    </lineage>
</organism>
<dbReference type="PANTHER" id="PTHR11895:SF7">
    <property type="entry name" value="GLUTAMYL-TRNA(GLN) AMIDOTRANSFERASE SUBUNIT A, MITOCHONDRIAL"/>
    <property type="match status" value="1"/>
</dbReference>
<name>A0A975U0C8_9PROT</name>
<dbReference type="GO" id="GO:0004040">
    <property type="term" value="F:amidase activity"/>
    <property type="evidence" value="ECO:0007669"/>
    <property type="project" value="UniProtKB-EC"/>
</dbReference>
<evidence type="ECO:0000259" key="2">
    <source>
        <dbReference type="Pfam" id="PF01425"/>
    </source>
</evidence>
<dbReference type="AlphaFoldDB" id="A0A975U0C8"/>
<dbReference type="EC" id="3.5.1.4" evidence="3"/>
<evidence type="ECO:0000313" key="3">
    <source>
        <dbReference type="EMBL" id="QXM23389.1"/>
    </source>
</evidence>
<reference evidence="3" key="1">
    <citation type="submission" date="2021-06" db="EMBL/GenBank/DDBJ databases">
        <title>Elioraea tepida, sp. nov., a moderately thermophilic aerobic anoxygenic phototrophic bacterium isolated from an alkaline siliceous hot spring mat community in Yellowstone National Park, WY, USA.</title>
        <authorList>
            <person name="Saini M.K."/>
            <person name="Yoshida S."/>
            <person name="Sebastian A."/>
            <person name="Hirose S."/>
            <person name="Hara E."/>
            <person name="Tamaki H."/>
            <person name="Soulier N.T."/>
            <person name="Albert I."/>
            <person name="Hanada S."/>
            <person name="Bryant D.A."/>
            <person name="Tank M."/>
        </authorList>
    </citation>
    <scope>NUCLEOTIDE SEQUENCE</scope>
    <source>
        <strain evidence="3">MS-P2</strain>
    </source>
</reference>
<dbReference type="EMBL" id="CP076448">
    <property type="protein sequence ID" value="QXM23389.1"/>
    <property type="molecule type" value="Genomic_DNA"/>
</dbReference>
<keyword evidence="4" id="KW-1185">Reference proteome</keyword>